<proteinExistence type="predicted"/>
<dbReference type="EMBL" id="MNTG01000039">
    <property type="protein sequence ID" value="OLA36812.1"/>
    <property type="molecule type" value="Genomic_DNA"/>
</dbReference>
<sequence length="214" mass="25084">MSKQSIITGEVLLLCERVEMAQFMHAYLRHLFKQGISLPNMQIVNYQSIDKLDLLTKRLIQLEGREIVQKAVFFADAADERERRMQKFFAVRDNTFFRGVEYCTHFFFPGKKATKRWQKGYLEDMLLQSLRRESSECSDYYNLYNMSAEYLQSVNCCRGRENRLVNYSRHLLYTYLAGTERYVGMRLGEAALAGAFDLEHPCYASLKECLQGLN</sequence>
<reference evidence="1 2" key="1">
    <citation type="journal article" date="2016" name="Nat. Biotechnol.">
        <title>Measurement of bacterial replication rates in microbial communities.</title>
        <authorList>
            <person name="Brown C.T."/>
            <person name="Olm M.R."/>
            <person name="Thomas B.C."/>
            <person name="Banfield J.F."/>
        </authorList>
    </citation>
    <scope>NUCLEOTIDE SEQUENCE [LARGE SCALE GENOMIC DNA]</scope>
    <source>
        <strain evidence="1">46_33</strain>
    </source>
</reference>
<name>A0A1Q6R358_9FIRM</name>
<dbReference type="Proteomes" id="UP000186777">
    <property type="component" value="Unassembled WGS sequence"/>
</dbReference>
<evidence type="ECO:0000313" key="2">
    <source>
        <dbReference type="Proteomes" id="UP000186777"/>
    </source>
</evidence>
<dbReference type="RefSeq" id="WP_293388662.1">
    <property type="nucleotide sequence ID" value="NZ_CAJLOJ010000023.1"/>
</dbReference>
<accession>A0A1Q6R358</accession>
<dbReference type="AlphaFoldDB" id="A0A1Q6R358"/>
<evidence type="ECO:0000313" key="1">
    <source>
        <dbReference type="EMBL" id="OLA36812.1"/>
    </source>
</evidence>
<comment type="caution">
    <text evidence="1">The sequence shown here is derived from an EMBL/GenBank/DDBJ whole genome shotgun (WGS) entry which is preliminary data.</text>
</comment>
<gene>
    <name evidence="1" type="ORF">BHW43_08485</name>
</gene>
<protein>
    <submittedName>
        <fullName evidence="1">Uncharacterized protein</fullName>
    </submittedName>
</protein>
<organism evidence="1 2">
    <name type="scientific">Phascolarctobacterium succinatutens</name>
    <dbReference type="NCBI Taxonomy" id="626940"/>
    <lineage>
        <taxon>Bacteria</taxon>
        <taxon>Bacillati</taxon>
        <taxon>Bacillota</taxon>
        <taxon>Negativicutes</taxon>
        <taxon>Acidaminococcales</taxon>
        <taxon>Acidaminococcaceae</taxon>
        <taxon>Phascolarctobacterium</taxon>
    </lineage>
</organism>
<dbReference type="STRING" id="626940.BHW43_08485"/>